<accession>A0A814DJI2</accession>
<proteinExistence type="predicted"/>
<sequence>MPKEFSLEFKQLAFSIIDFIEKEKDDPSIPLNNVTDRLVAILAISRRFTHSSSTSLSLTPVPPSKRSGRPKVQLTNFEQDTIRLTFHLLLKDKMYLTVENLLSTLLSQYPEFPIQSITSLRREMKALAQHAIYFRKIDPLRSNNSILYYHDETWLSKNEEKTVVWFDDQGYGRLRNSEGKDED</sequence>
<organism evidence="1 3">
    <name type="scientific">Rotaria sordida</name>
    <dbReference type="NCBI Taxonomy" id="392033"/>
    <lineage>
        <taxon>Eukaryota</taxon>
        <taxon>Metazoa</taxon>
        <taxon>Spiralia</taxon>
        <taxon>Gnathifera</taxon>
        <taxon>Rotifera</taxon>
        <taxon>Eurotatoria</taxon>
        <taxon>Bdelloidea</taxon>
        <taxon>Philodinida</taxon>
        <taxon>Philodinidae</taxon>
        <taxon>Rotaria</taxon>
    </lineage>
</organism>
<reference evidence="1" key="1">
    <citation type="submission" date="2021-02" db="EMBL/GenBank/DDBJ databases">
        <authorList>
            <person name="Nowell W R."/>
        </authorList>
    </citation>
    <scope>NUCLEOTIDE SEQUENCE</scope>
</reference>
<name>A0A814DJI2_9BILA</name>
<dbReference type="EMBL" id="CAJOBE010004171">
    <property type="protein sequence ID" value="CAF3919659.1"/>
    <property type="molecule type" value="Genomic_DNA"/>
</dbReference>
<evidence type="ECO:0000313" key="1">
    <source>
        <dbReference type="EMBL" id="CAF0955614.1"/>
    </source>
</evidence>
<dbReference type="Proteomes" id="UP000663874">
    <property type="component" value="Unassembled WGS sequence"/>
</dbReference>
<gene>
    <name evidence="2" type="ORF">FNK824_LOCUS21547</name>
    <name evidence="1" type="ORF">SEV965_LOCUS8492</name>
</gene>
<evidence type="ECO:0000313" key="2">
    <source>
        <dbReference type="EMBL" id="CAF3919659.1"/>
    </source>
</evidence>
<dbReference type="AlphaFoldDB" id="A0A814DJI2"/>
<dbReference type="Proteomes" id="UP000663889">
    <property type="component" value="Unassembled WGS sequence"/>
</dbReference>
<protein>
    <submittedName>
        <fullName evidence="1">Uncharacterized protein</fullName>
    </submittedName>
</protein>
<evidence type="ECO:0000313" key="3">
    <source>
        <dbReference type="Proteomes" id="UP000663889"/>
    </source>
</evidence>
<dbReference type="EMBL" id="CAJNOU010000315">
    <property type="protein sequence ID" value="CAF0955614.1"/>
    <property type="molecule type" value="Genomic_DNA"/>
</dbReference>
<comment type="caution">
    <text evidence="1">The sequence shown here is derived from an EMBL/GenBank/DDBJ whole genome shotgun (WGS) entry which is preliminary data.</text>
</comment>